<dbReference type="Proteomes" id="UP000285326">
    <property type="component" value="Unassembled WGS sequence"/>
</dbReference>
<dbReference type="AlphaFoldDB" id="A0A420J8C6"/>
<gene>
    <name evidence="2" type="ORF">GcM1_164015</name>
</gene>
<dbReference type="EMBL" id="MCBS01016435">
    <property type="protein sequence ID" value="RKF83031.1"/>
    <property type="molecule type" value="Genomic_DNA"/>
</dbReference>
<sequence length="80" mass="8852">MNLLEIDSTHNSSDEDSGNSVEISSQALTDGGVEVDAINEIFRRKSKISTIKLDKTISLLNAYNSLESILKYSAELYLEI</sequence>
<evidence type="ECO:0000256" key="1">
    <source>
        <dbReference type="SAM" id="MobiDB-lite"/>
    </source>
</evidence>
<feature type="region of interest" description="Disordered" evidence="1">
    <location>
        <begin position="1"/>
        <end position="25"/>
    </location>
</feature>
<evidence type="ECO:0000313" key="2">
    <source>
        <dbReference type="EMBL" id="RKF83031.1"/>
    </source>
</evidence>
<organism evidence="2 3">
    <name type="scientific">Golovinomyces cichoracearum</name>
    <dbReference type="NCBI Taxonomy" id="62708"/>
    <lineage>
        <taxon>Eukaryota</taxon>
        <taxon>Fungi</taxon>
        <taxon>Dikarya</taxon>
        <taxon>Ascomycota</taxon>
        <taxon>Pezizomycotina</taxon>
        <taxon>Leotiomycetes</taxon>
        <taxon>Erysiphales</taxon>
        <taxon>Erysiphaceae</taxon>
        <taxon>Golovinomyces</taxon>
    </lineage>
</organism>
<comment type="caution">
    <text evidence="2">The sequence shown here is derived from an EMBL/GenBank/DDBJ whole genome shotgun (WGS) entry which is preliminary data.</text>
</comment>
<name>A0A420J8C6_9PEZI</name>
<evidence type="ECO:0000313" key="3">
    <source>
        <dbReference type="Proteomes" id="UP000285326"/>
    </source>
</evidence>
<reference evidence="2 3" key="1">
    <citation type="journal article" date="2018" name="BMC Genomics">
        <title>Comparative genome analyses reveal sequence features reflecting distinct modes of host-adaptation between dicot and monocot powdery mildew.</title>
        <authorList>
            <person name="Wu Y."/>
            <person name="Ma X."/>
            <person name="Pan Z."/>
            <person name="Kale S.D."/>
            <person name="Song Y."/>
            <person name="King H."/>
            <person name="Zhang Q."/>
            <person name="Presley C."/>
            <person name="Deng X."/>
            <person name="Wei C.I."/>
            <person name="Xiao S."/>
        </authorList>
    </citation>
    <scope>NUCLEOTIDE SEQUENCE [LARGE SCALE GENOMIC DNA]</scope>
    <source>
        <strain evidence="2">UMSG1</strain>
    </source>
</reference>
<proteinExistence type="predicted"/>
<protein>
    <submittedName>
        <fullName evidence="2">Uncharacterized protein</fullName>
    </submittedName>
</protein>
<accession>A0A420J8C6</accession>